<sequence>MQGRLIKVIIGGLALLLLGVMWQWLSRHDFLTAQYLAELASQLSRWRNAPWMFLVVMLIYAAALLIMLPLSLLVVGTGLLFGPTWGFGYALLGTLASSAASYWVGRWLGRDALLHYGGRHLRGMSRYLSRRGIRTMIVINLLPLAPFTLTNMMAGAFHLKFRAYMIGSTLGIVPGLAVLMLLSSQLEALLTAENRFELGLAVGGLALAVVAMWGLNRYAARRRQRRLRH</sequence>
<evidence type="ECO:0000256" key="6">
    <source>
        <dbReference type="RuleBase" id="RU366058"/>
    </source>
</evidence>
<dbReference type="AlphaFoldDB" id="A0A7X3GZ40"/>
<evidence type="ECO:0000256" key="3">
    <source>
        <dbReference type="ARBA" id="ARBA00022692"/>
    </source>
</evidence>
<evidence type="ECO:0000256" key="2">
    <source>
        <dbReference type="ARBA" id="ARBA00022475"/>
    </source>
</evidence>
<organism evidence="8 9">
    <name type="scientific">Vreelandella zhuhanensis</name>
    <dbReference type="NCBI Taxonomy" id="2684210"/>
    <lineage>
        <taxon>Bacteria</taxon>
        <taxon>Pseudomonadati</taxon>
        <taxon>Pseudomonadota</taxon>
        <taxon>Gammaproteobacteria</taxon>
        <taxon>Oceanospirillales</taxon>
        <taxon>Halomonadaceae</taxon>
        <taxon>Vreelandella</taxon>
    </lineage>
</organism>
<dbReference type="InterPro" id="IPR032816">
    <property type="entry name" value="VTT_dom"/>
</dbReference>
<accession>A0A7X3GZ40</accession>
<keyword evidence="5 6" id="KW-0472">Membrane</keyword>
<comment type="similarity">
    <text evidence="6">Belongs to the TVP38/TMEM64 family.</text>
</comment>
<dbReference type="Proteomes" id="UP000437638">
    <property type="component" value="Unassembled WGS sequence"/>
</dbReference>
<dbReference type="PANTHER" id="PTHR12677">
    <property type="entry name" value="GOLGI APPARATUS MEMBRANE PROTEIN TVP38-RELATED"/>
    <property type="match status" value="1"/>
</dbReference>
<keyword evidence="2 6" id="KW-1003">Cell membrane</keyword>
<keyword evidence="3 6" id="KW-0812">Transmembrane</keyword>
<keyword evidence="9" id="KW-1185">Reference proteome</keyword>
<gene>
    <name evidence="8" type="ORF">GPM19_04975</name>
</gene>
<feature type="transmembrane region" description="Helical" evidence="6">
    <location>
        <begin position="163"/>
        <end position="186"/>
    </location>
</feature>
<dbReference type="RefSeq" id="WP_160417786.1">
    <property type="nucleotide sequence ID" value="NZ_WTKP01000003.1"/>
</dbReference>
<evidence type="ECO:0000313" key="9">
    <source>
        <dbReference type="Proteomes" id="UP000437638"/>
    </source>
</evidence>
<feature type="transmembrane region" description="Helical" evidence="6">
    <location>
        <begin position="87"/>
        <end position="105"/>
    </location>
</feature>
<evidence type="ECO:0000313" key="8">
    <source>
        <dbReference type="EMBL" id="MWJ27566.1"/>
    </source>
</evidence>
<dbReference type="PANTHER" id="PTHR12677:SF59">
    <property type="entry name" value="GOLGI APPARATUS MEMBRANE PROTEIN TVP38-RELATED"/>
    <property type="match status" value="1"/>
</dbReference>
<keyword evidence="4 6" id="KW-1133">Transmembrane helix</keyword>
<feature type="transmembrane region" description="Helical" evidence="6">
    <location>
        <begin position="132"/>
        <end position="151"/>
    </location>
</feature>
<evidence type="ECO:0000256" key="1">
    <source>
        <dbReference type="ARBA" id="ARBA00004651"/>
    </source>
</evidence>
<feature type="transmembrane region" description="Helical" evidence="6">
    <location>
        <begin position="51"/>
        <end position="75"/>
    </location>
</feature>
<proteinExistence type="inferred from homology"/>
<evidence type="ECO:0000256" key="5">
    <source>
        <dbReference type="ARBA" id="ARBA00023136"/>
    </source>
</evidence>
<name>A0A7X3GZ40_9GAMM</name>
<comment type="subcellular location">
    <subcellularLocation>
        <location evidence="1 6">Cell membrane</location>
        <topology evidence="1 6">Multi-pass membrane protein</topology>
    </subcellularLocation>
</comment>
<dbReference type="InterPro" id="IPR015414">
    <property type="entry name" value="TMEM64"/>
</dbReference>
<evidence type="ECO:0000259" key="7">
    <source>
        <dbReference type="Pfam" id="PF09335"/>
    </source>
</evidence>
<dbReference type="EMBL" id="WTKP01000003">
    <property type="protein sequence ID" value="MWJ27566.1"/>
    <property type="molecule type" value="Genomic_DNA"/>
</dbReference>
<reference evidence="8 9" key="1">
    <citation type="submission" date="2019-12" db="EMBL/GenBank/DDBJ databases">
        <title>Halomonas rutogse sp. nov. isolated from two lakes on Tibetan Plateau.</title>
        <authorList>
            <person name="Gao P."/>
        </authorList>
    </citation>
    <scope>NUCLEOTIDE SEQUENCE [LARGE SCALE GENOMIC DNA]</scope>
    <source>
        <strain evidence="8 9">ZH2S</strain>
    </source>
</reference>
<dbReference type="GO" id="GO:0005886">
    <property type="term" value="C:plasma membrane"/>
    <property type="evidence" value="ECO:0007669"/>
    <property type="project" value="UniProtKB-SubCell"/>
</dbReference>
<feature type="transmembrane region" description="Helical" evidence="6">
    <location>
        <begin position="198"/>
        <end position="219"/>
    </location>
</feature>
<evidence type="ECO:0000256" key="4">
    <source>
        <dbReference type="ARBA" id="ARBA00022989"/>
    </source>
</evidence>
<feature type="domain" description="VTT" evidence="7">
    <location>
        <begin position="68"/>
        <end position="183"/>
    </location>
</feature>
<protein>
    <recommendedName>
        <fullName evidence="6">TVP38/TMEM64 family membrane protein</fullName>
    </recommendedName>
</protein>
<dbReference type="Pfam" id="PF09335">
    <property type="entry name" value="VTT_dom"/>
    <property type="match status" value="1"/>
</dbReference>
<comment type="caution">
    <text evidence="8">The sequence shown here is derived from an EMBL/GenBank/DDBJ whole genome shotgun (WGS) entry which is preliminary data.</text>
</comment>